<dbReference type="Pfam" id="PF00294">
    <property type="entry name" value="PfkB"/>
    <property type="match status" value="1"/>
</dbReference>
<dbReference type="UniPathway" id="UPA00916">
    <property type="reaction ID" value="UER00889"/>
</dbReference>
<protein>
    <recommendedName>
        <fullName evidence="3 12">Ribokinase</fullName>
        <shortName evidence="12">RK</shortName>
        <ecNumber evidence="2 12">2.7.1.15</ecNumber>
    </recommendedName>
</protein>
<dbReference type="NCBIfam" id="TIGR02152">
    <property type="entry name" value="D_ribokin_bact"/>
    <property type="match status" value="1"/>
</dbReference>
<evidence type="ECO:0000256" key="12">
    <source>
        <dbReference type="HAMAP-Rule" id="MF_01987"/>
    </source>
</evidence>
<dbReference type="GO" id="GO:0046872">
    <property type="term" value="F:metal ion binding"/>
    <property type="evidence" value="ECO:0007669"/>
    <property type="project" value="UniProtKB-KW"/>
</dbReference>
<keyword evidence="4 12" id="KW-0808">Transferase</keyword>
<feature type="binding site" evidence="12">
    <location>
        <position position="272"/>
    </location>
    <ligand>
        <name>substrate</name>
    </ligand>
</feature>
<dbReference type="EMBL" id="CP000916">
    <property type="protein sequence ID" value="ACM23792.1"/>
    <property type="molecule type" value="Genomic_DNA"/>
</dbReference>
<accession>B9KA09</accession>
<evidence type="ECO:0000256" key="7">
    <source>
        <dbReference type="ARBA" id="ARBA00022777"/>
    </source>
</evidence>
<dbReference type="InterPro" id="IPR011877">
    <property type="entry name" value="Ribokinase"/>
</dbReference>
<evidence type="ECO:0000256" key="6">
    <source>
        <dbReference type="ARBA" id="ARBA00022741"/>
    </source>
</evidence>
<evidence type="ECO:0000313" key="15">
    <source>
        <dbReference type="Proteomes" id="UP000000445"/>
    </source>
</evidence>
<evidence type="ECO:0000259" key="13">
    <source>
        <dbReference type="Pfam" id="PF00294"/>
    </source>
</evidence>
<feature type="binding site" evidence="12">
    <location>
        <begin position="38"/>
        <end position="40"/>
    </location>
    <ligand>
        <name>substrate</name>
    </ligand>
</feature>
<dbReference type="GO" id="GO:0005829">
    <property type="term" value="C:cytosol"/>
    <property type="evidence" value="ECO:0007669"/>
    <property type="project" value="TreeGrafter"/>
</dbReference>
<dbReference type="InterPro" id="IPR002139">
    <property type="entry name" value="Ribo/fructo_kinase"/>
</dbReference>
<feature type="domain" description="Carbohydrate kinase PfkB" evidence="13">
    <location>
        <begin position="31"/>
        <end position="314"/>
    </location>
</feature>
<dbReference type="InterPro" id="IPR002173">
    <property type="entry name" value="Carboh/pur_kinase_PfkB_CS"/>
</dbReference>
<keyword evidence="6 12" id="KW-0547">Nucleotide-binding</keyword>
<dbReference type="KEGG" id="tna:CTN_1616"/>
<feature type="binding site" evidence="12">
    <location>
        <position position="302"/>
    </location>
    <ligand>
        <name>K(+)</name>
        <dbReference type="ChEBI" id="CHEBI:29103"/>
    </ligand>
</feature>
<keyword evidence="9 12" id="KW-0460">Magnesium</keyword>
<evidence type="ECO:0000256" key="8">
    <source>
        <dbReference type="ARBA" id="ARBA00022840"/>
    </source>
</evidence>
<dbReference type="Proteomes" id="UP000000445">
    <property type="component" value="Chromosome"/>
</dbReference>
<feature type="binding site" evidence="12">
    <location>
        <begin position="271"/>
        <end position="272"/>
    </location>
    <ligand>
        <name>ATP</name>
        <dbReference type="ChEBI" id="CHEBI:30616"/>
    </ligand>
</feature>
<evidence type="ECO:0000256" key="3">
    <source>
        <dbReference type="ARBA" id="ARBA00016943"/>
    </source>
</evidence>
<dbReference type="STRING" id="309803.CTN_1616"/>
<keyword evidence="12" id="KW-0963">Cytoplasm</keyword>
<feature type="binding site" evidence="12">
    <location>
        <begin position="240"/>
        <end position="245"/>
    </location>
    <ligand>
        <name>ATP</name>
        <dbReference type="ChEBI" id="CHEBI:30616"/>
    </ligand>
</feature>
<dbReference type="AlphaFoldDB" id="B9KA09"/>
<dbReference type="HAMAP" id="MF_01987">
    <property type="entry name" value="Ribokinase"/>
    <property type="match status" value="1"/>
</dbReference>
<comment type="similarity">
    <text evidence="1">Belongs to the carbohydrate kinase pfkB family.</text>
</comment>
<dbReference type="eggNOG" id="COG0524">
    <property type="taxonomic scope" value="Bacteria"/>
</dbReference>
<sequence>MTFHFPSCYHSCENDFENDFIKTQGRMFLVISVVGSSNIDIVLKVDHFTKPGETQKAIEMNVFPGGKGANQAVTVAKIGEKGCRFVTCIGNDDYSDLLIENYEKLGITGYIRVSLPTGRAFIEVDKTGQNRIIIFPGANAELKKELIDWNTLSESDILLLQNEIPFETTLECAKRFNGIVIFDPAPAQGINEEIFQYLDYLTPNEKEIEALSKDFFGEFLTVEKAAEKFLELGVKNVIVKLGDKGVLLVNKNEKKHFPTFKVKAVDTTAAGDVFNGAFAVALSEGKNPEEAVIFGTAAAAISVTRLGAQSSIPAREEVEAFLKNL</sequence>
<organism evidence="14 15">
    <name type="scientific">Thermotoga neapolitana (strain ATCC 49049 / DSM 4359 / NBRC 107923 / NS-E)</name>
    <dbReference type="NCBI Taxonomy" id="309803"/>
    <lineage>
        <taxon>Bacteria</taxon>
        <taxon>Thermotogati</taxon>
        <taxon>Thermotogota</taxon>
        <taxon>Thermotogae</taxon>
        <taxon>Thermotogales</taxon>
        <taxon>Thermotogaceae</taxon>
        <taxon>Thermotoga</taxon>
    </lineage>
</organism>
<feature type="active site" description="Proton acceptor" evidence="12">
    <location>
        <position position="272"/>
    </location>
</feature>
<dbReference type="InterPro" id="IPR011611">
    <property type="entry name" value="PfkB_dom"/>
</dbReference>
<dbReference type="GO" id="GO:0004747">
    <property type="term" value="F:ribokinase activity"/>
    <property type="evidence" value="ECO:0007669"/>
    <property type="project" value="UniProtKB-UniRule"/>
</dbReference>
<evidence type="ECO:0000256" key="10">
    <source>
        <dbReference type="ARBA" id="ARBA00022958"/>
    </source>
</evidence>
<comment type="similarity">
    <text evidence="12">Belongs to the carbohydrate kinase PfkB family. Ribokinase subfamily.</text>
</comment>
<evidence type="ECO:0000256" key="11">
    <source>
        <dbReference type="ARBA" id="ARBA00023277"/>
    </source>
</evidence>
<name>B9KA09_THENN</name>
<keyword evidence="15" id="KW-1185">Reference proteome</keyword>
<comment type="cofactor">
    <cofactor evidence="12">
        <name>Mg(2+)</name>
        <dbReference type="ChEBI" id="CHEBI:18420"/>
    </cofactor>
    <text evidence="12">Requires a divalent cation, most likely magnesium in vivo, as an electrophilic catalyst to aid phosphoryl group transfer. It is the chelate of the metal and the nucleotide that is the actual substrate.</text>
</comment>
<feature type="binding site" evidence="12">
    <location>
        <position position="307"/>
    </location>
    <ligand>
        <name>K(+)</name>
        <dbReference type="ChEBI" id="CHEBI:29103"/>
    </ligand>
</feature>
<keyword evidence="7 12" id="KW-0418">Kinase</keyword>
<dbReference type="InterPro" id="IPR029056">
    <property type="entry name" value="Ribokinase-like"/>
</dbReference>
<proteinExistence type="inferred from homology"/>
<evidence type="ECO:0000256" key="5">
    <source>
        <dbReference type="ARBA" id="ARBA00022723"/>
    </source>
</evidence>
<dbReference type="GO" id="GO:0019303">
    <property type="term" value="P:D-ribose catabolic process"/>
    <property type="evidence" value="ECO:0007669"/>
    <property type="project" value="UniProtKB-UniRule"/>
</dbReference>
<dbReference type="SUPFAM" id="SSF53613">
    <property type="entry name" value="Ribokinase-like"/>
    <property type="match status" value="1"/>
</dbReference>
<feature type="binding site" evidence="12">
    <location>
        <begin position="66"/>
        <end position="70"/>
    </location>
    <ligand>
        <name>substrate</name>
    </ligand>
</feature>
<comment type="pathway">
    <text evidence="12">Carbohydrate metabolism; D-ribose degradation; D-ribose 5-phosphate from beta-D-ribopyranose: step 2/2.</text>
</comment>
<comment type="catalytic activity">
    <reaction evidence="12">
        <text>D-ribose + ATP = D-ribose 5-phosphate + ADP + H(+)</text>
        <dbReference type="Rhea" id="RHEA:13697"/>
        <dbReference type="ChEBI" id="CHEBI:15378"/>
        <dbReference type="ChEBI" id="CHEBI:30616"/>
        <dbReference type="ChEBI" id="CHEBI:47013"/>
        <dbReference type="ChEBI" id="CHEBI:78346"/>
        <dbReference type="ChEBI" id="CHEBI:456216"/>
        <dbReference type="EC" id="2.7.1.15"/>
    </reaction>
</comment>
<feature type="binding site" evidence="12">
    <location>
        <position position="204"/>
    </location>
    <ligand>
        <name>ATP</name>
        <dbReference type="ChEBI" id="CHEBI:30616"/>
    </ligand>
</feature>
<comment type="caution">
    <text evidence="12">Lacks conserved residue(s) required for the propagation of feature annotation.</text>
</comment>
<dbReference type="PANTHER" id="PTHR10584:SF166">
    <property type="entry name" value="RIBOKINASE"/>
    <property type="match status" value="1"/>
</dbReference>
<gene>
    <name evidence="12" type="primary">rbsK</name>
    <name evidence="14" type="ordered locus">CTN_1616</name>
</gene>
<evidence type="ECO:0000313" key="14">
    <source>
        <dbReference type="EMBL" id="ACM23792.1"/>
    </source>
</evidence>
<dbReference type="Gene3D" id="3.40.1190.20">
    <property type="match status" value="1"/>
</dbReference>
<feature type="binding site" evidence="12">
    <location>
        <position position="163"/>
    </location>
    <ligand>
        <name>substrate</name>
    </ligand>
</feature>
<dbReference type="PANTHER" id="PTHR10584">
    <property type="entry name" value="SUGAR KINASE"/>
    <property type="match status" value="1"/>
</dbReference>
<dbReference type="PROSITE" id="PS00584">
    <property type="entry name" value="PFKB_KINASES_2"/>
    <property type="match status" value="1"/>
</dbReference>
<evidence type="ECO:0000256" key="9">
    <source>
        <dbReference type="ARBA" id="ARBA00022842"/>
    </source>
</evidence>
<keyword evidence="11 12" id="KW-0119">Carbohydrate metabolism</keyword>
<evidence type="ECO:0000256" key="2">
    <source>
        <dbReference type="ARBA" id="ARBA00012035"/>
    </source>
</evidence>
<feature type="binding site" evidence="12">
    <location>
        <position position="305"/>
    </location>
    <ligand>
        <name>K(+)</name>
        <dbReference type="ChEBI" id="CHEBI:29103"/>
    </ligand>
</feature>
<dbReference type="FunFam" id="3.40.1190.20:FF:000149">
    <property type="entry name" value="Ribokinase"/>
    <property type="match status" value="1"/>
</dbReference>
<keyword evidence="8 12" id="KW-0067">ATP-binding</keyword>
<dbReference type="EC" id="2.7.1.15" evidence="2 12"/>
<feature type="binding site" evidence="12">
    <location>
        <position position="266"/>
    </location>
    <ligand>
        <name>K(+)</name>
        <dbReference type="ChEBI" id="CHEBI:29103"/>
    </ligand>
</feature>
<comment type="activity regulation">
    <text evidence="12">Activated by a monovalent cation that binds near, but not in, the active site. The most likely occupant of the site in vivo is potassium. Ion binding induces a conformational change that may alter substrate affinity.</text>
</comment>
<dbReference type="CDD" id="cd01174">
    <property type="entry name" value="ribokinase"/>
    <property type="match status" value="1"/>
</dbReference>
<evidence type="ECO:0000256" key="4">
    <source>
        <dbReference type="ARBA" id="ARBA00022679"/>
    </source>
</evidence>
<feature type="binding site" evidence="12">
    <location>
        <position position="268"/>
    </location>
    <ligand>
        <name>K(+)</name>
        <dbReference type="ChEBI" id="CHEBI:29103"/>
    </ligand>
</feature>
<comment type="subunit">
    <text evidence="12">Homodimer.</text>
</comment>
<keyword evidence="10 12" id="KW-0630">Potassium</keyword>
<dbReference type="PRINTS" id="PR00990">
    <property type="entry name" value="RIBOKINASE"/>
</dbReference>
<comment type="subcellular location">
    <subcellularLocation>
        <location evidence="12">Cytoplasm</location>
    </subcellularLocation>
</comment>
<dbReference type="HOGENOM" id="CLU_027634_2_2_0"/>
<dbReference type="GO" id="GO:0005524">
    <property type="term" value="F:ATP binding"/>
    <property type="evidence" value="ECO:0007669"/>
    <property type="project" value="UniProtKB-UniRule"/>
</dbReference>
<feature type="binding site" evidence="12">
    <location>
        <position position="311"/>
    </location>
    <ligand>
        <name>K(+)</name>
        <dbReference type="ChEBI" id="CHEBI:29103"/>
    </ligand>
</feature>
<comment type="function">
    <text evidence="12">Catalyzes the phosphorylation of ribose at O-5 in a reaction requiring ATP and magnesium. The resulting D-ribose-5-phosphate can then be used either for sythesis of nucleotides, histidine, and tryptophan, or as a component of the pentose phosphate pathway.</text>
</comment>
<keyword evidence="5 12" id="KW-0479">Metal-binding</keyword>
<reference evidence="14 15" key="1">
    <citation type="journal article" date="2009" name="Biosci. Biotechnol. Biochem.">
        <title>WeGAS: a web-based microbial genome annotation system.</title>
        <authorList>
            <person name="Lee D."/>
            <person name="Seo H."/>
            <person name="Park C."/>
            <person name="Park K."/>
        </authorList>
    </citation>
    <scope>NUCLEOTIDE SEQUENCE [LARGE SCALE GENOMIC DNA]</scope>
    <source>
        <strain evidence="15">ATCC 49049 / DSM 4359 / NBRC 107923 / NS-E</strain>
    </source>
</reference>
<evidence type="ECO:0000256" key="1">
    <source>
        <dbReference type="ARBA" id="ARBA00005380"/>
    </source>
</evidence>